<sequence>MTEAEVLATLYTDICTISRSLSGADSDGFDSFSEAVVYDSIQCGVDFTRGSTEGIKDLTQPIAYLAELYVKPDISIKAGDKVVATVQDRTYKFIAGEGIYFASHGQIPLIREGNA</sequence>
<dbReference type="EMBL" id="MKIE01000004">
    <property type="protein sequence ID" value="OHW62173.1"/>
    <property type="molecule type" value="Genomic_DNA"/>
</dbReference>
<protein>
    <recommendedName>
        <fullName evidence="3">Phage head-tail joining protein</fullName>
    </recommendedName>
</protein>
<dbReference type="Proteomes" id="UP000180254">
    <property type="component" value="Unassembled WGS sequence"/>
</dbReference>
<comment type="caution">
    <text evidence="1">The sequence shown here is derived from an EMBL/GenBank/DDBJ whole genome shotgun (WGS) entry which is preliminary data.</text>
</comment>
<proteinExistence type="predicted"/>
<name>A0A1S1V6B3_9FIRM</name>
<evidence type="ECO:0000313" key="2">
    <source>
        <dbReference type="Proteomes" id="UP000180254"/>
    </source>
</evidence>
<dbReference type="STRING" id="39480.EUAN_12420"/>
<evidence type="ECO:0000313" key="1">
    <source>
        <dbReference type="EMBL" id="OHW62173.1"/>
    </source>
</evidence>
<dbReference type="OrthoDB" id="2942871at2"/>
<gene>
    <name evidence="1" type="ORF">EUAN_12420</name>
</gene>
<evidence type="ECO:0008006" key="3">
    <source>
        <dbReference type="Google" id="ProtNLM"/>
    </source>
</evidence>
<keyword evidence="2" id="KW-1185">Reference proteome</keyword>
<reference evidence="1 2" key="1">
    <citation type="submission" date="2016-09" db="EMBL/GenBank/DDBJ databases">
        <title>Genome sequence of Eubacterium angustum.</title>
        <authorList>
            <person name="Poehlein A."/>
            <person name="Daniel R."/>
        </authorList>
    </citation>
    <scope>NUCLEOTIDE SEQUENCE [LARGE SCALE GENOMIC DNA]</scope>
    <source>
        <strain evidence="1 2">DSM 1989</strain>
    </source>
</reference>
<organism evidence="1 2">
    <name type="scientific">Andreesenia angusta</name>
    <dbReference type="NCBI Taxonomy" id="39480"/>
    <lineage>
        <taxon>Bacteria</taxon>
        <taxon>Bacillati</taxon>
        <taxon>Bacillota</taxon>
        <taxon>Tissierellia</taxon>
        <taxon>Tissierellales</taxon>
        <taxon>Gottschalkiaceae</taxon>
        <taxon>Andreesenia</taxon>
    </lineage>
</organism>
<accession>A0A1S1V6B3</accession>
<dbReference type="RefSeq" id="WP_071062770.1">
    <property type="nucleotide sequence ID" value="NZ_MKIE01000004.1"/>
</dbReference>
<dbReference type="AlphaFoldDB" id="A0A1S1V6B3"/>